<dbReference type="GO" id="GO:0009755">
    <property type="term" value="P:hormone-mediated signaling pathway"/>
    <property type="evidence" value="ECO:0007669"/>
    <property type="project" value="TreeGrafter"/>
</dbReference>
<feature type="region of interest" description="Disordered" evidence="2">
    <location>
        <begin position="177"/>
        <end position="200"/>
    </location>
</feature>
<dbReference type="OrthoDB" id="1903788at2759"/>
<gene>
    <name evidence="4" type="ORF">Cgig2_000677</name>
</gene>
<dbReference type="InterPro" id="IPR004883">
    <property type="entry name" value="LOB"/>
</dbReference>
<evidence type="ECO:0000259" key="3">
    <source>
        <dbReference type="PROSITE" id="PS50891"/>
    </source>
</evidence>
<sequence>MAAGAGSHSPCGACKFLRRKCAADCIFAPYFCSEEGPARFAAIHKVFGASNVSKLLLHLPVHHRCEAVVTIAYEAQARIRDPVYGCVARIFALQQQTRYYWPRHPTLSNNKKEVAYLQAQLMQVKAQMAISNLEVNQWEGGMISNPCINNINMQTPLIQNQSCPGGSAAVNNNNVGNNNYMNPISPQSSLESIDQQQSMSTDGMSMVMAMHELGAVIQTKAEGIMGKKRPHGDMSELQELALRMMRN</sequence>
<evidence type="ECO:0000313" key="4">
    <source>
        <dbReference type="EMBL" id="KAJ8440789.1"/>
    </source>
</evidence>
<organism evidence="4 5">
    <name type="scientific">Carnegiea gigantea</name>
    <dbReference type="NCBI Taxonomy" id="171969"/>
    <lineage>
        <taxon>Eukaryota</taxon>
        <taxon>Viridiplantae</taxon>
        <taxon>Streptophyta</taxon>
        <taxon>Embryophyta</taxon>
        <taxon>Tracheophyta</taxon>
        <taxon>Spermatophyta</taxon>
        <taxon>Magnoliopsida</taxon>
        <taxon>eudicotyledons</taxon>
        <taxon>Gunneridae</taxon>
        <taxon>Pentapetalae</taxon>
        <taxon>Caryophyllales</taxon>
        <taxon>Cactineae</taxon>
        <taxon>Cactaceae</taxon>
        <taxon>Cactoideae</taxon>
        <taxon>Echinocereeae</taxon>
        <taxon>Carnegiea</taxon>
    </lineage>
</organism>
<feature type="compositionally biased region" description="Polar residues" evidence="2">
    <location>
        <begin position="184"/>
        <end position="200"/>
    </location>
</feature>
<dbReference type="GO" id="GO:0005634">
    <property type="term" value="C:nucleus"/>
    <property type="evidence" value="ECO:0007669"/>
    <property type="project" value="TreeGrafter"/>
</dbReference>
<dbReference type="Proteomes" id="UP001153076">
    <property type="component" value="Unassembled WGS sequence"/>
</dbReference>
<dbReference type="PANTHER" id="PTHR31529">
    <property type="entry name" value="LOB DOMAIN CONTAINING PROTEIN"/>
    <property type="match status" value="1"/>
</dbReference>
<accession>A0A9Q1QGC8</accession>
<protein>
    <recommendedName>
        <fullName evidence="3">LOB domain-containing protein</fullName>
    </recommendedName>
</protein>
<comment type="similarity">
    <text evidence="1">Belongs to the LOB domain-containing protein family.</text>
</comment>
<dbReference type="Pfam" id="PF03195">
    <property type="entry name" value="LOB"/>
    <property type="match status" value="1"/>
</dbReference>
<evidence type="ECO:0000256" key="2">
    <source>
        <dbReference type="SAM" id="MobiDB-lite"/>
    </source>
</evidence>
<reference evidence="4" key="1">
    <citation type="submission" date="2022-04" db="EMBL/GenBank/DDBJ databases">
        <title>Carnegiea gigantea Genome sequencing and assembly v2.</title>
        <authorList>
            <person name="Copetti D."/>
            <person name="Sanderson M.J."/>
            <person name="Burquez A."/>
            <person name="Wojciechowski M.F."/>
        </authorList>
    </citation>
    <scope>NUCLEOTIDE SEQUENCE</scope>
    <source>
        <strain evidence="4">SGP5-SGP5p</strain>
        <tissue evidence="4">Aerial part</tissue>
    </source>
</reference>
<feature type="domain" description="LOB" evidence="3">
    <location>
        <begin position="9"/>
        <end position="114"/>
    </location>
</feature>
<evidence type="ECO:0000256" key="1">
    <source>
        <dbReference type="ARBA" id="ARBA00005474"/>
    </source>
</evidence>
<dbReference type="EMBL" id="JAKOGI010000183">
    <property type="protein sequence ID" value="KAJ8440789.1"/>
    <property type="molecule type" value="Genomic_DNA"/>
</dbReference>
<dbReference type="PROSITE" id="PS50891">
    <property type="entry name" value="LOB"/>
    <property type="match status" value="1"/>
</dbReference>
<comment type="caution">
    <text evidence="4">The sequence shown here is derived from an EMBL/GenBank/DDBJ whole genome shotgun (WGS) entry which is preliminary data.</text>
</comment>
<proteinExistence type="inferred from homology"/>
<dbReference type="PANTHER" id="PTHR31529:SF23">
    <property type="entry name" value="LOB DOMAIN-CONTAINING PROTEIN 16"/>
    <property type="match status" value="1"/>
</dbReference>
<dbReference type="GO" id="GO:0045893">
    <property type="term" value="P:positive regulation of DNA-templated transcription"/>
    <property type="evidence" value="ECO:0007669"/>
    <property type="project" value="TreeGrafter"/>
</dbReference>
<name>A0A9Q1QGC8_9CARY</name>
<evidence type="ECO:0000313" key="5">
    <source>
        <dbReference type="Proteomes" id="UP001153076"/>
    </source>
</evidence>
<keyword evidence="5" id="KW-1185">Reference proteome</keyword>
<dbReference type="AlphaFoldDB" id="A0A9Q1QGC8"/>